<comment type="similarity">
    <text evidence="1">Belongs to the sigma-70 factor family. ECF subfamily.</text>
</comment>
<gene>
    <name evidence="8" type="ORF">FLL46_12725</name>
</gene>
<dbReference type="InterPro" id="IPR013325">
    <property type="entry name" value="RNA_pol_sigma_r2"/>
</dbReference>
<evidence type="ECO:0000256" key="3">
    <source>
        <dbReference type="ARBA" id="ARBA00023082"/>
    </source>
</evidence>
<dbReference type="InterPro" id="IPR036388">
    <property type="entry name" value="WH-like_DNA-bd_sf"/>
</dbReference>
<accession>A0A545UCW5</accession>
<comment type="caution">
    <text evidence="8">The sequence shown here is derived from an EMBL/GenBank/DDBJ whole genome shotgun (WGS) entry which is preliminary data.</text>
</comment>
<keyword evidence="9" id="KW-1185">Reference proteome</keyword>
<proteinExistence type="inferred from homology"/>
<dbReference type="CDD" id="cd06171">
    <property type="entry name" value="Sigma70_r4"/>
    <property type="match status" value="1"/>
</dbReference>
<dbReference type="Gene3D" id="1.10.1740.10">
    <property type="match status" value="1"/>
</dbReference>
<name>A0A545UCW5_9GAMM</name>
<dbReference type="NCBIfam" id="TIGR02937">
    <property type="entry name" value="sigma70-ECF"/>
    <property type="match status" value="1"/>
</dbReference>
<keyword evidence="4" id="KW-0238">DNA-binding</keyword>
<evidence type="ECO:0000256" key="4">
    <source>
        <dbReference type="ARBA" id="ARBA00023125"/>
    </source>
</evidence>
<dbReference type="Proteomes" id="UP000315439">
    <property type="component" value="Unassembled WGS sequence"/>
</dbReference>
<dbReference type="AlphaFoldDB" id="A0A545UCW5"/>
<dbReference type="InterPro" id="IPR007627">
    <property type="entry name" value="RNA_pol_sigma70_r2"/>
</dbReference>
<dbReference type="InterPro" id="IPR039425">
    <property type="entry name" value="RNA_pol_sigma-70-like"/>
</dbReference>
<evidence type="ECO:0000259" key="6">
    <source>
        <dbReference type="Pfam" id="PF04542"/>
    </source>
</evidence>
<dbReference type="GO" id="GO:0006352">
    <property type="term" value="P:DNA-templated transcription initiation"/>
    <property type="evidence" value="ECO:0007669"/>
    <property type="project" value="InterPro"/>
</dbReference>
<dbReference type="PANTHER" id="PTHR43133">
    <property type="entry name" value="RNA POLYMERASE ECF-TYPE SIGMA FACTO"/>
    <property type="match status" value="1"/>
</dbReference>
<dbReference type="InterPro" id="IPR013324">
    <property type="entry name" value="RNA_pol_sigma_r3/r4-like"/>
</dbReference>
<evidence type="ECO:0000256" key="5">
    <source>
        <dbReference type="ARBA" id="ARBA00023163"/>
    </source>
</evidence>
<dbReference type="Gene3D" id="1.10.10.10">
    <property type="entry name" value="Winged helix-like DNA-binding domain superfamily/Winged helix DNA-binding domain"/>
    <property type="match status" value="1"/>
</dbReference>
<sequence length="184" mass="21285">MISKEDEKPIVYKLLNKETEGLSLLYDLYASRLLRVAIKILQDKADAEDLLHDVFLEAWHKVHLYDCERGSLYSWLSIMTKSRAIDRLRALRAIKWRSSCSDHTIELEAGENHQRLLDYRSVERAVAKLTDTQKLVLDLGYRKGLTYQEIAEQCDIPIGTVKSRLFSAVNKLRQLLVKPAEVKL</sequence>
<evidence type="ECO:0000313" key="9">
    <source>
        <dbReference type="Proteomes" id="UP000315439"/>
    </source>
</evidence>
<feature type="domain" description="RNA polymerase sigma-70 region 4" evidence="7">
    <location>
        <begin position="125"/>
        <end position="174"/>
    </location>
</feature>
<dbReference type="RefSeq" id="WP_142893916.1">
    <property type="nucleotide sequence ID" value="NZ_ML660164.1"/>
</dbReference>
<organism evidence="8 9">
    <name type="scientific">Aliikangiella coralliicola</name>
    <dbReference type="NCBI Taxonomy" id="2592383"/>
    <lineage>
        <taxon>Bacteria</taxon>
        <taxon>Pseudomonadati</taxon>
        <taxon>Pseudomonadota</taxon>
        <taxon>Gammaproteobacteria</taxon>
        <taxon>Oceanospirillales</taxon>
        <taxon>Pleioneaceae</taxon>
        <taxon>Aliikangiella</taxon>
    </lineage>
</organism>
<dbReference type="InterPro" id="IPR014284">
    <property type="entry name" value="RNA_pol_sigma-70_dom"/>
</dbReference>
<dbReference type="SUPFAM" id="SSF88659">
    <property type="entry name" value="Sigma3 and sigma4 domains of RNA polymerase sigma factors"/>
    <property type="match status" value="1"/>
</dbReference>
<evidence type="ECO:0000256" key="1">
    <source>
        <dbReference type="ARBA" id="ARBA00010641"/>
    </source>
</evidence>
<dbReference type="Pfam" id="PF04542">
    <property type="entry name" value="Sigma70_r2"/>
    <property type="match status" value="1"/>
</dbReference>
<dbReference type="Pfam" id="PF04545">
    <property type="entry name" value="Sigma70_r4"/>
    <property type="match status" value="1"/>
</dbReference>
<evidence type="ECO:0000259" key="7">
    <source>
        <dbReference type="Pfam" id="PF04545"/>
    </source>
</evidence>
<dbReference type="SUPFAM" id="SSF88946">
    <property type="entry name" value="Sigma2 domain of RNA polymerase sigma factors"/>
    <property type="match status" value="1"/>
</dbReference>
<dbReference type="EMBL" id="VIKS01000008">
    <property type="protein sequence ID" value="TQV87307.1"/>
    <property type="molecule type" value="Genomic_DNA"/>
</dbReference>
<dbReference type="PANTHER" id="PTHR43133:SF62">
    <property type="entry name" value="RNA POLYMERASE SIGMA FACTOR SIGZ"/>
    <property type="match status" value="1"/>
</dbReference>
<keyword evidence="5" id="KW-0804">Transcription</keyword>
<reference evidence="8 9" key="1">
    <citation type="submission" date="2019-07" db="EMBL/GenBank/DDBJ databases">
        <title>Draft genome for Aliikangiella sp. M105.</title>
        <authorList>
            <person name="Wang G."/>
        </authorList>
    </citation>
    <scope>NUCLEOTIDE SEQUENCE [LARGE SCALE GENOMIC DNA]</scope>
    <source>
        <strain evidence="8 9">M105</strain>
    </source>
</reference>
<dbReference type="GO" id="GO:0003677">
    <property type="term" value="F:DNA binding"/>
    <property type="evidence" value="ECO:0007669"/>
    <property type="project" value="UniProtKB-KW"/>
</dbReference>
<evidence type="ECO:0000256" key="2">
    <source>
        <dbReference type="ARBA" id="ARBA00023015"/>
    </source>
</evidence>
<dbReference type="InterPro" id="IPR007630">
    <property type="entry name" value="RNA_pol_sigma70_r4"/>
</dbReference>
<feature type="domain" description="RNA polymerase sigma-70 region 2" evidence="6">
    <location>
        <begin position="25"/>
        <end position="92"/>
    </location>
</feature>
<keyword evidence="3" id="KW-0731">Sigma factor</keyword>
<dbReference type="OrthoDB" id="9784272at2"/>
<evidence type="ECO:0000313" key="8">
    <source>
        <dbReference type="EMBL" id="TQV87307.1"/>
    </source>
</evidence>
<dbReference type="GO" id="GO:0016987">
    <property type="term" value="F:sigma factor activity"/>
    <property type="evidence" value="ECO:0007669"/>
    <property type="project" value="UniProtKB-KW"/>
</dbReference>
<protein>
    <submittedName>
        <fullName evidence="8">Sigma-70 family RNA polymerase sigma factor</fullName>
    </submittedName>
</protein>
<keyword evidence="2" id="KW-0805">Transcription regulation</keyword>